<feature type="signal peptide" evidence="1">
    <location>
        <begin position="1"/>
        <end position="19"/>
    </location>
</feature>
<name>A0ABW5LFE6_9FLAO</name>
<sequence length="513" mass="59127">MKTVLTILLSIILSNFCYAQVDYSADWANSGHEYNTEDDVLIDVTKKVIHKKDLSYLLKSRYPNYSLKKEIIPLYGLLGNDFNKIEFVFADIEKSDKNVSQYHIKGKTYLKGKINDFKGYITFEKAIARVPKNTEESTKIVLIGSYELTEDRTKKNSGTYLGKVKMILSTKNVDTDDVLFNMGLQYEEGAVRGFVGIRKNHENDISQSCIWGFTRFPHKYAQYFDIGDGEEVINIKYAKPWFNFSEQKWNNIINGHDKDFYLHSTNKDKGIHTSHKAYIKPEEATWHKLNPTDLENSIIEQLKLNPNQIETRIHKELPNNLNETVMVMAETENDVSEEDYSLTSHILIVNSITGKIKNYFSENSKSNGWVSNAIFIDNIAIDTLSYKLNSSKNAFGVIVKFRSSSQPNPYSEERISLFTKENDSLKKILDFYMIHEDSGIVNVNMNTCYSDFKITTNRLSISNTNTNGYYDIVVNKTITQRNFRDDENGECNPKEKIIATEEIVLKFNGKEYK</sequence>
<protein>
    <submittedName>
        <fullName evidence="2">Uncharacterized protein</fullName>
    </submittedName>
</protein>
<accession>A0ABW5LFE6</accession>
<dbReference type="Proteomes" id="UP001597319">
    <property type="component" value="Unassembled WGS sequence"/>
</dbReference>
<proteinExistence type="predicted"/>
<reference evidence="3" key="1">
    <citation type="journal article" date="2019" name="Int. J. Syst. Evol. Microbiol.">
        <title>The Global Catalogue of Microorganisms (GCM) 10K type strain sequencing project: providing services to taxonomists for standard genome sequencing and annotation.</title>
        <authorList>
            <consortium name="The Broad Institute Genomics Platform"/>
            <consortium name="The Broad Institute Genome Sequencing Center for Infectious Disease"/>
            <person name="Wu L."/>
            <person name="Ma J."/>
        </authorList>
    </citation>
    <scope>NUCLEOTIDE SEQUENCE [LARGE SCALE GENOMIC DNA]</scope>
    <source>
        <strain evidence="3">KCTC 52274</strain>
    </source>
</reference>
<evidence type="ECO:0000256" key="1">
    <source>
        <dbReference type="SAM" id="SignalP"/>
    </source>
</evidence>
<organism evidence="2 3">
    <name type="scientific">Aquimarina rubra</name>
    <dbReference type="NCBI Taxonomy" id="1920033"/>
    <lineage>
        <taxon>Bacteria</taxon>
        <taxon>Pseudomonadati</taxon>
        <taxon>Bacteroidota</taxon>
        <taxon>Flavobacteriia</taxon>
        <taxon>Flavobacteriales</taxon>
        <taxon>Flavobacteriaceae</taxon>
        <taxon>Aquimarina</taxon>
    </lineage>
</organism>
<evidence type="ECO:0000313" key="2">
    <source>
        <dbReference type="EMBL" id="MFD2562916.1"/>
    </source>
</evidence>
<evidence type="ECO:0000313" key="3">
    <source>
        <dbReference type="Proteomes" id="UP001597319"/>
    </source>
</evidence>
<gene>
    <name evidence="2" type="ORF">ACFSR1_09590</name>
</gene>
<keyword evidence="3" id="KW-1185">Reference proteome</keyword>
<dbReference type="EMBL" id="JBHULE010000019">
    <property type="protein sequence ID" value="MFD2562916.1"/>
    <property type="molecule type" value="Genomic_DNA"/>
</dbReference>
<keyword evidence="1" id="KW-0732">Signal</keyword>
<comment type="caution">
    <text evidence="2">The sequence shown here is derived from an EMBL/GenBank/DDBJ whole genome shotgun (WGS) entry which is preliminary data.</text>
</comment>
<dbReference type="RefSeq" id="WP_378291916.1">
    <property type="nucleotide sequence ID" value="NZ_JBHULE010000019.1"/>
</dbReference>
<feature type="chain" id="PRO_5047463100" evidence="1">
    <location>
        <begin position="20"/>
        <end position="513"/>
    </location>
</feature>